<feature type="transmembrane region" description="Helical" evidence="1">
    <location>
        <begin position="34"/>
        <end position="54"/>
    </location>
</feature>
<reference evidence="2 3" key="1">
    <citation type="journal article" date="2015" name="Nat. Commun.">
        <title>Production of butyrate from lysine and the Amadori product fructoselysine by a human gut commensal.</title>
        <authorList>
            <person name="Bui T.P."/>
            <person name="Ritari J."/>
            <person name="Boeren S."/>
            <person name="de Waard P."/>
            <person name="Plugge C.M."/>
            <person name="de Vos W.M."/>
        </authorList>
    </citation>
    <scope>NUCLEOTIDE SEQUENCE [LARGE SCALE GENOMIC DNA]</scope>
    <source>
        <strain evidence="2 3">AF211</strain>
    </source>
</reference>
<evidence type="ECO:0000313" key="2">
    <source>
        <dbReference type="EMBL" id="ALP95551.1"/>
    </source>
</evidence>
<gene>
    <name evidence="2" type="ORF">IB211_03160c</name>
</gene>
<organism evidence="2 3">
    <name type="scientific">Intestinimonas butyriciproducens</name>
    <dbReference type="NCBI Taxonomy" id="1297617"/>
    <lineage>
        <taxon>Bacteria</taxon>
        <taxon>Bacillati</taxon>
        <taxon>Bacillota</taxon>
        <taxon>Clostridia</taxon>
        <taxon>Eubacteriales</taxon>
        <taxon>Intestinimonas</taxon>
    </lineage>
</organism>
<evidence type="ECO:0000256" key="1">
    <source>
        <dbReference type="SAM" id="Phobius"/>
    </source>
</evidence>
<feature type="transmembrane region" description="Helical" evidence="1">
    <location>
        <begin position="66"/>
        <end position="87"/>
    </location>
</feature>
<keyword evidence="3" id="KW-1185">Reference proteome</keyword>
<keyword evidence="1" id="KW-0472">Membrane</keyword>
<name>A0A0S2W8B5_9FIRM</name>
<protein>
    <submittedName>
        <fullName evidence="2">Uncharacterized protein</fullName>
    </submittedName>
</protein>
<dbReference type="STRING" id="1297617.IB211_03160c"/>
<dbReference type="AlphaFoldDB" id="A0A0S2W8B5"/>
<feature type="transmembrane region" description="Helical" evidence="1">
    <location>
        <begin position="99"/>
        <end position="122"/>
    </location>
</feature>
<keyword evidence="1" id="KW-1133">Transmembrane helix</keyword>
<sequence length="137" mass="15444">MFNSRMFTVIWAAAGITGIFTVLRQGLYDPLRGVMLIMAGFITLSAVVPLSLGIGKRYPQKYVKAIQWVISLLWMGLGCTMVAYFFVERKMPYHQPDNYTGGAFAVLGLVLLTAAPTMTIYVQRNRRRSEEKRPSCK</sequence>
<dbReference type="RefSeq" id="WP_058118567.1">
    <property type="nucleotide sequence ID" value="NZ_CALICV010000011.1"/>
</dbReference>
<dbReference type="Proteomes" id="UP000064844">
    <property type="component" value="Chromosome"/>
</dbReference>
<proteinExistence type="predicted"/>
<accession>A0A0S2W8B5</accession>
<dbReference type="KEGG" id="ibu:IB211_03160c"/>
<reference evidence="3" key="2">
    <citation type="submission" date="2015-04" db="EMBL/GenBank/DDBJ databases">
        <title>A butyrogenic pathway from the amino acid lysine in a human gut commensal.</title>
        <authorList>
            <person name="de Vos W.M."/>
            <person name="Bui N.T.P."/>
            <person name="Plugge C.M."/>
            <person name="Ritari J."/>
        </authorList>
    </citation>
    <scope>NUCLEOTIDE SEQUENCE [LARGE SCALE GENOMIC DNA]</scope>
    <source>
        <strain evidence="3">AF211</strain>
    </source>
</reference>
<evidence type="ECO:0000313" key="3">
    <source>
        <dbReference type="Proteomes" id="UP000064844"/>
    </source>
</evidence>
<keyword evidence="1" id="KW-0812">Transmembrane</keyword>
<dbReference type="EMBL" id="CP011307">
    <property type="protein sequence ID" value="ALP95551.1"/>
    <property type="molecule type" value="Genomic_DNA"/>
</dbReference>